<evidence type="ECO:0000313" key="1">
    <source>
        <dbReference type="EMBL" id="JAE26827.1"/>
    </source>
</evidence>
<reference evidence="1" key="2">
    <citation type="journal article" date="2015" name="Data Brief">
        <title>Shoot transcriptome of the giant reed, Arundo donax.</title>
        <authorList>
            <person name="Barrero R.A."/>
            <person name="Guerrero F.D."/>
            <person name="Moolhuijzen P."/>
            <person name="Goolsby J.A."/>
            <person name="Tidwell J."/>
            <person name="Bellgard S.E."/>
            <person name="Bellgard M.I."/>
        </authorList>
    </citation>
    <scope>NUCLEOTIDE SEQUENCE</scope>
    <source>
        <tissue evidence="1">Shoot tissue taken approximately 20 cm above the soil surface</tissue>
    </source>
</reference>
<protein>
    <submittedName>
        <fullName evidence="1">Uncharacterized protein</fullName>
    </submittedName>
</protein>
<dbReference type="AlphaFoldDB" id="A0A0A9GQU2"/>
<organism evidence="1">
    <name type="scientific">Arundo donax</name>
    <name type="common">Giant reed</name>
    <name type="synonym">Donax arundinaceus</name>
    <dbReference type="NCBI Taxonomy" id="35708"/>
    <lineage>
        <taxon>Eukaryota</taxon>
        <taxon>Viridiplantae</taxon>
        <taxon>Streptophyta</taxon>
        <taxon>Embryophyta</taxon>
        <taxon>Tracheophyta</taxon>
        <taxon>Spermatophyta</taxon>
        <taxon>Magnoliopsida</taxon>
        <taxon>Liliopsida</taxon>
        <taxon>Poales</taxon>
        <taxon>Poaceae</taxon>
        <taxon>PACMAD clade</taxon>
        <taxon>Arundinoideae</taxon>
        <taxon>Arundineae</taxon>
        <taxon>Arundo</taxon>
    </lineage>
</organism>
<reference evidence="1" key="1">
    <citation type="submission" date="2014-09" db="EMBL/GenBank/DDBJ databases">
        <authorList>
            <person name="Magalhaes I.L.F."/>
            <person name="Oliveira U."/>
            <person name="Santos F.R."/>
            <person name="Vidigal T.H.D.A."/>
            <person name="Brescovit A.D."/>
            <person name="Santos A.J."/>
        </authorList>
    </citation>
    <scope>NUCLEOTIDE SEQUENCE</scope>
    <source>
        <tissue evidence="1">Shoot tissue taken approximately 20 cm above the soil surface</tissue>
    </source>
</reference>
<proteinExistence type="predicted"/>
<dbReference type="EMBL" id="GBRH01171069">
    <property type="protein sequence ID" value="JAE26827.1"/>
    <property type="molecule type" value="Transcribed_RNA"/>
</dbReference>
<name>A0A0A9GQU2_ARUDO</name>
<sequence length="34" mass="4139">MHCSFNSTKIFSQIHKGNFTSERQHLYHYFQASY</sequence>
<accession>A0A0A9GQU2</accession>